<dbReference type="eggNOG" id="COG1280">
    <property type="taxonomic scope" value="Bacteria"/>
</dbReference>
<sequence>MTIAAADLGLYALALLALFLTPGPVWVALTARALSGGFQSAWPLALGVCVGDVLWPLLAILGVGWIVSVYGGFLELLKWVACATFLVMGLLVIRHAGKPISTDGRLTRPGMWAGFLAGVAVILGNPKAILFYMGILPGFFDFARLTVADIALICLASLIVPLAGNLIMAGFIGKARALLRSPQALRRTNLIAGGLLVAVGLVIPFT</sequence>
<keyword evidence="4 6" id="KW-1133">Transmembrane helix</keyword>
<gene>
    <name evidence="7" type="ORF">Wenmar_00488</name>
</gene>
<feature type="transmembrane region" description="Helical" evidence="6">
    <location>
        <begin position="184"/>
        <end position="205"/>
    </location>
</feature>
<keyword evidence="8" id="KW-1185">Reference proteome</keyword>
<accession>A0A0D0Q9K2</accession>
<feature type="transmembrane region" description="Helical" evidence="6">
    <location>
        <begin position="76"/>
        <end position="93"/>
    </location>
</feature>
<name>A0A0D0Q9K2_9RHOB</name>
<dbReference type="PATRIC" id="fig|1123501.6.peg.547"/>
<evidence type="ECO:0000256" key="1">
    <source>
        <dbReference type="ARBA" id="ARBA00004651"/>
    </source>
</evidence>
<evidence type="ECO:0000256" key="2">
    <source>
        <dbReference type="ARBA" id="ARBA00022475"/>
    </source>
</evidence>
<dbReference type="Pfam" id="PF01810">
    <property type="entry name" value="LysE"/>
    <property type="match status" value="1"/>
</dbReference>
<evidence type="ECO:0000256" key="6">
    <source>
        <dbReference type="SAM" id="Phobius"/>
    </source>
</evidence>
<keyword evidence="5 6" id="KW-0472">Membrane</keyword>
<feature type="transmembrane region" description="Helical" evidence="6">
    <location>
        <begin position="12"/>
        <end position="29"/>
    </location>
</feature>
<dbReference type="OrthoDB" id="9804822at2"/>
<dbReference type="EMBL" id="AONG01000003">
    <property type="protein sequence ID" value="KIQ71109.1"/>
    <property type="molecule type" value="Genomic_DNA"/>
</dbReference>
<dbReference type="PANTHER" id="PTHR30086">
    <property type="entry name" value="ARGININE EXPORTER PROTEIN ARGO"/>
    <property type="match status" value="1"/>
</dbReference>
<dbReference type="GO" id="GO:0005886">
    <property type="term" value="C:plasma membrane"/>
    <property type="evidence" value="ECO:0007669"/>
    <property type="project" value="UniProtKB-SubCell"/>
</dbReference>
<dbReference type="Proteomes" id="UP000035100">
    <property type="component" value="Unassembled WGS sequence"/>
</dbReference>
<dbReference type="STRING" id="1123501.Wenmar_00488"/>
<feature type="transmembrane region" description="Helical" evidence="6">
    <location>
        <begin position="147"/>
        <end position="172"/>
    </location>
</feature>
<comment type="subcellular location">
    <subcellularLocation>
        <location evidence="1">Cell membrane</location>
        <topology evidence="1">Multi-pass membrane protein</topology>
    </subcellularLocation>
</comment>
<evidence type="ECO:0000313" key="7">
    <source>
        <dbReference type="EMBL" id="KIQ71109.1"/>
    </source>
</evidence>
<keyword evidence="3 6" id="KW-0812">Transmembrane</keyword>
<evidence type="ECO:0000313" key="8">
    <source>
        <dbReference type="Proteomes" id="UP000035100"/>
    </source>
</evidence>
<feature type="transmembrane region" description="Helical" evidence="6">
    <location>
        <begin position="41"/>
        <end position="70"/>
    </location>
</feature>
<comment type="caution">
    <text evidence="7">The sequence shown here is derived from an EMBL/GenBank/DDBJ whole genome shotgun (WGS) entry which is preliminary data.</text>
</comment>
<evidence type="ECO:0000256" key="5">
    <source>
        <dbReference type="ARBA" id="ARBA00023136"/>
    </source>
</evidence>
<reference evidence="7 8" key="1">
    <citation type="submission" date="2013-01" db="EMBL/GenBank/DDBJ databases">
        <authorList>
            <person name="Fiebig A."/>
            <person name="Goeker M."/>
            <person name="Klenk H.-P.P."/>
        </authorList>
    </citation>
    <scope>NUCLEOTIDE SEQUENCE [LARGE SCALE GENOMIC DNA]</scope>
    <source>
        <strain evidence="7 8">DSM 24838</strain>
    </source>
</reference>
<keyword evidence="2" id="KW-1003">Cell membrane</keyword>
<organism evidence="7 8">
    <name type="scientific">Wenxinia marina DSM 24838</name>
    <dbReference type="NCBI Taxonomy" id="1123501"/>
    <lineage>
        <taxon>Bacteria</taxon>
        <taxon>Pseudomonadati</taxon>
        <taxon>Pseudomonadota</taxon>
        <taxon>Alphaproteobacteria</taxon>
        <taxon>Rhodobacterales</taxon>
        <taxon>Roseobacteraceae</taxon>
        <taxon>Wenxinia</taxon>
    </lineage>
</organism>
<evidence type="ECO:0000256" key="3">
    <source>
        <dbReference type="ARBA" id="ARBA00022692"/>
    </source>
</evidence>
<dbReference type="PANTHER" id="PTHR30086:SF20">
    <property type="entry name" value="ARGININE EXPORTER PROTEIN ARGO-RELATED"/>
    <property type="match status" value="1"/>
</dbReference>
<dbReference type="InterPro" id="IPR001123">
    <property type="entry name" value="LeuE-type"/>
</dbReference>
<feature type="transmembrane region" description="Helical" evidence="6">
    <location>
        <begin position="114"/>
        <end position="135"/>
    </location>
</feature>
<evidence type="ECO:0000256" key="4">
    <source>
        <dbReference type="ARBA" id="ARBA00022989"/>
    </source>
</evidence>
<dbReference type="AlphaFoldDB" id="A0A0D0Q9K2"/>
<protein>
    <submittedName>
        <fullName evidence="7">Putative threonine efflux protein</fullName>
    </submittedName>
</protein>
<dbReference type="RefSeq" id="WP_018304604.1">
    <property type="nucleotide sequence ID" value="NZ_KB902314.1"/>
</dbReference>
<dbReference type="GO" id="GO:0015171">
    <property type="term" value="F:amino acid transmembrane transporter activity"/>
    <property type="evidence" value="ECO:0007669"/>
    <property type="project" value="TreeGrafter"/>
</dbReference>
<proteinExistence type="predicted"/>